<proteinExistence type="predicted"/>
<gene>
    <name evidence="1" type="ORF">LCGC14_2697910</name>
</gene>
<organism evidence="1">
    <name type="scientific">marine sediment metagenome</name>
    <dbReference type="NCBI Taxonomy" id="412755"/>
    <lineage>
        <taxon>unclassified sequences</taxon>
        <taxon>metagenomes</taxon>
        <taxon>ecological metagenomes</taxon>
    </lineage>
</organism>
<dbReference type="EMBL" id="LAZR01047990">
    <property type="protein sequence ID" value="KKK92936.1"/>
    <property type="molecule type" value="Genomic_DNA"/>
</dbReference>
<accession>A0A0F9C8H4</accession>
<dbReference type="AlphaFoldDB" id="A0A0F9C8H4"/>
<protein>
    <submittedName>
        <fullName evidence="1">Uncharacterized protein</fullName>
    </submittedName>
</protein>
<evidence type="ECO:0000313" key="1">
    <source>
        <dbReference type="EMBL" id="KKK92936.1"/>
    </source>
</evidence>
<sequence length="64" mass="7826">MIKRLEELLEEIRKEPRSDVYKLSAKQLEFFDLVEELRTDGDYNLWFHYTGRLNQVINSKYSKE</sequence>
<reference evidence="1" key="1">
    <citation type="journal article" date="2015" name="Nature">
        <title>Complex archaea that bridge the gap between prokaryotes and eukaryotes.</title>
        <authorList>
            <person name="Spang A."/>
            <person name="Saw J.H."/>
            <person name="Jorgensen S.L."/>
            <person name="Zaremba-Niedzwiedzka K."/>
            <person name="Martijn J."/>
            <person name="Lind A.E."/>
            <person name="van Eijk R."/>
            <person name="Schleper C."/>
            <person name="Guy L."/>
            <person name="Ettema T.J."/>
        </authorList>
    </citation>
    <scope>NUCLEOTIDE SEQUENCE</scope>
</reference>
<name>A0A0F9C8H4_9ZZZZ</name>
<comment type="caution">
    <text evidence="1">The sequence shown here is derived from an EMBL/GenBank/DDBJ whole genome shotgun (WGS) entry which is preliminary data.</text>
</comment>